<keyword evidence="2" id="KW-0472">Membrane</keyword>
<dbReference type="AlphaFoldDB" id="A0ABD3FI43"/>
<evidence type="ECO:0000256" key="2">
    <source>
        <dbReference type="SAM" id="Phobius"/>
    </source>
</evidence>
<reference evidence="4 5" key="1">
    <citation type="submission" date="2024-09" db="EMBL/GenBank/DDBJ databases">
        <title>Genome sequencing and assembly of Phytophthora oleae, isolate VK10A, causative agent of rot of olive drupes.</title>
        <authorList>
            <person name="Conti Taguali S."/>
            <person name="Riolo M."/>
            <person name="La Spada F."/>
            <person name="Cacciola S.O."/>
            <person name="Dionisio G."/>
        </authorList>
    </citation>
    <scope>NUCLEOTIDE SEQUENCE [LARGE SCALE GENOMIC DNA]</scope>
    <source>
        <strain evidence="4 5">VK10A</strain>
    </source>
</reference>
<dbReference type="EMBL" id="JBIMZQ010000018">
    <property type="protein sequence ID" value="KAL3665999.1"/>
    <property type="molecule type" value="Genomic_DNA"/>
</dbReference>
<sequence>MLKRTANDRTTSQEASSPLEAIQLDVIELSDHETSSSAAVSEDQRLLKQANDTESPVKTSDEGKTAPPAPQTKVLFLDGARGLAAMLVVVQHSDEFMPDLHLGSVGVDVFFVLSSFLLTWIFMKKSMKLLAQGASRRTWAFTMADYFQKRFFRVYPLFFVTVIMLSLMTTEDQKRYFVGERPSFEMFKTLAFEYEYRYHVFWTLPLEISYYFVIPVLVLAVIGMRRFWWVPAVPLTVWIVHEGIYVYRASHMPMRPHISTFLTGSLSAVVFVKLDLWIKKTNFTFSLWHTLAVRTVEALAISMLLSVCFRGELFHWIHENPAPPPQGFPYISAFLAIIFVIEMLKPSCVSTALEWSVLRFWGKISFSIYLMHSFVIYNPTVNAQNDYFDRFFARLILILAISTATYYLVEYPSQLFAQRMSKILADEEKKGSTGRLKLTCLERITTRK</sequence>
<feature type="transmembrane region" description="Helical" evidence="2">
    <location>
        <begin position="327"/>
        <end position="344"/>
    </location>
</feature>
<evidence type="ECO:0000256" key="1">
    <source>
        <dbReference type="SAM" id="MobiDB-lite"/>
    </source>
</evidence>
<dbReference type="InterPro" id="IPR050879">
    <property type="entry name" value="Acyltransferase_3"/>
</dbReference>
<dbReference type="Proteomes" id="UP001632037">
    <property type="component" value="Unassembled WGS sequence"/>
</dbReference>
<dbReference type="PANTHER" id="PTHR23028:SF53">
    <property type="entry name" value="ACYL_TRANSF_3 DOMAIN-CONTAINING PROTEIN"/>
    <property type="match status" value="1"/>
</dbReference>
<feature type="transmembrane region" description="Helical" evidence="2">
    <location>
        <begin position="258"/>
        <end position="278"/>
    </location>
</feature>
<dbReference type="InterPro" id="IPR002656">
    <property type="entry name" value="Acyl_transf_3_dom"/>
</dbReference>
<evidence type="ECO:0000259" key="3">
    <source>
        <dbReference type="Pfam" id="PF01757"/>
    </source>
</evidence>
<accession>A0ABD3FI43</accession>
<keyword evidence="2" id="KW-0812">Transmembrane</keyword>
<feature type="transmembrane region" description="Helical" evidence="2">
    <location>
        <begin position="227"/>
        <end position="246"/>
    </location>
</feature>
<evidence type="ECO:0000313" key="4">
    <source>
        <dbReference type="EMBL" id="KAL3665999.1"/>
    </source>
</evidence>
<proteinExistence type="predicted"/>
<evidence type="ECO:0000313" key="5">
    <source>
        <dbReference type="Proteomes" id="UP001632037"/>
    </source>
</evidence>
<feature type="domain" description="Acyltransferase 3" evidence="3">
    <location>
        <begin position="75"/>
        <end position="405"/>
    </location>
</feature>
<feature type="transmembrane region" description="Helical" evidence="2">
    <location>
        <begin position="356"/>
        <end position="379"/>
    </location>
</feature>
<dbReference type="PANTHER" id="PTHR23028">
    <property type="entry name" value="ACETYLTRANSFERASE"/>
    <property type="match status" value="1"/>
</dbReference>
<feature type="transmembrane region" description="Helical" evidence="2">
    <location>
        <begin position="151"/>
        <end position="169"/>
    </location>
</feature>
<name>A0ABD3FI43_9STRA</name>
<dbReference type="Pfam" id="PF01757">
    <property type="entry name" value="Acyl_transf_3"/>
    <property type="match status" value="1"/>
</dbReference>
<feature type="region of interest" description="Disordered" evidence="1">
    <location>
        <begin position="33"/>
        <end position="70"/>
    </location>
</feature>
<feature type="transmembrane region" description="Helical" evidence="2">
    <location>
        <begin position="391"/>
        <end position="409"/>
    </location>
</feature>
<gene>
    <name evidence="4" type="ORF">V7S43_008794</name>
</gene>
<feature type="transmembrane region" description="Helical" evidence="2">
    <location>
        <begin position="200"/>
        <end position="220"/>
    </location>
</feature>
<feature type="transmembrane region" description="Helical" evidence="2">
    <location>
        <begin position="285"/>
        <end position="307"/>
    </location>
</feature>
<protein>
    <recommendedName>
        <fullName evidence="3">Acyltransferase 3 domain-containing protein</fullName>
    </recommendedName>
</protein>
<keyword evidence="2" id="KW-1133">Transmembrane helix</keyword>
<comment type="caution">
    <text evidence="4">The sequence shown here is derived from an EMBL/GenBank/DDBJ whole genome shotgun (WGS) entry which is preliminary data.</text>
</comment>
<keyword evidence="5" id="KW-1185">Reference proteome</keyword>
<organism evidence="4 5">
    <name type="scientific">Phytophthora oleae</name>
    <dbReference type="NCBI Taxonomy" id="2107226"/>
    <lineage>
        <taxon>Eukaryota</taxon>
        <taxon>Sar</taxon>
        <taxon>Stramenopiles</taxon>
        <taxon>Oomycota</taxon>
        <taxon>Peronosporomycetes</taxon>
        <taxon>Peronosporales</taxon>
        <taxon>Peronosporaceae</taxon>
        <taxon>Phytophthora</taxon>
    </lineage>
</organism>
<feature type="transmembrane region" description="Helical" evidence="2">
    <location>
        <begin position="105"/>
        <end position="123"/>
    </location>
</feature>